<dbReference type="EMBL" id="JBHLXE010000033">
    <property type="protein sequence ID" value="MFC0179114.1"/>
    <property type="molecule type" value="Genomic_DNA"/>
</dbReference>
<gene>
    <name evidence="13" type="ORF">ACFFIT_03215</name>
</gene>
<evidence type="ECO:0000256" key="5">
    <source>
        <dbReference type="ARBA" id="ARBA00022692"/>
    </source>
</evidence>
<comment type="caution">
    <text evidence="13">The sequence shown here is derived from an EMBL/GenBank/DDBJ whole genome shotgun (WGS) entry which is preliminary data.</text>
</comment>
<dbReference type="InterPro" id="IPR000184">
    <property type="entry name" value="Bac_surfAg_D15"/>
</dbReference>
<keyword evidence="14" id="KW-1185">Reference proteome</keyword>
<dbReference type="PANTHER" id="PTHR12815:SF47">
    <property type="entry name" value="TRANSLOCATION AND ASSEMBLY MODULE SUBUNIT TAMA"/>
    <property type="match status" value="1"/>
</dbReference>
<keyword evidence="8" id="KW-0998">Cell outer membrane</keyword>
<reference evidence="13 14" key="1">
    <citation type="submission" date="2024-09" db="EMBL/GenBank/DDBJ databases">
        <authorList>
            <person name="Sun Q."/>
            <person name="Mori K."/>
        </authorList>
    </citation>
    <scope>NUCLEOTIDE SEQUENCE [LARGE SCALE GENOMIC DNA]</scope>
    <source>
        <strain evidence="13 14">CCM 8545</strain>
    </source>
</reference>
<evidence type="ECO:0000256" key="9">
    <source>
        <dbReference type="ARBA" id="ARBA00033063"/>
    </source>
</evidence>
<evidence type="ECO:0000313" key="14">
    <source>
        <dbReference type="Proteomes" id="UP001589758"/>
    </source>
</evidence>
<keyword evidence="5" id="KW-0812">Transmembrane</keyword>
<evidence type="ECO:0000256" key="1">
    <source>
        <dbReference type="ARBA" id="ARBA00004442"/>
    </source>
</evidence>
<keyword evidence="4" id="KW-1134">Transmembrane beta strand</keyword>
<feature type="domain" description="TamA POTRA" evidence="12">
    <location>
        <begin position="64"/>
        <end position="138"/>
    </location>
</feature>
<feature type="domain" description="Bacterial surface antigen (D15)" evidence="11">
    <location>
        <begin position="321"/>
        <end position="613"/>
    </location>
</feature>
<evidence type="ECO:0000256" key="4">
    <source>
        <dbReference type="ARBA" id="ARBA00022452"/>
    </source>
</evidence>
<evidence type="ECO:0000256" key="10">
    <source>
        <dbReference type="ARBA" id="ARBA00093548"/>
    </source>
</evidence>
<evidence type="ECO:0000256" key="7">
    <source>
        <dbReference type="ARBA" id="ARBA00023136"/>
    </source>
</evidence>
<dbReference type="InterPro" id="IPR039910">
    <property type="entry name" value="D15-like"/>
</dbReference>
<evidence type="ECO:0000313" key="13">
    <source>
        <dbReference type="EMBL" id="MFC0179114.1"/>
    </source>
</evidence>
<comment type="subunit">
    <text evidence="10">Interacts with TamB to form the translocation and assembly module (TAM).</text>
</comment>
<evidence type="ECO:0000256" key="6">
    <source>
        <dbReference type="ARBA" id="ARBA00022729"/>
    </source>
</evidence>
<dbReference type="RefSeq" id="WP_385876208.1">
    <property type="nucleotide sequence ID" value="NZ_JBHLXE010000033.1"/>
</dbReference>
<protein>
    <recommendedName>
        <fullName evidence="3">Translocation and assembly module subunit TamA</fullName>
    </recommendedName>
    <alternativeName>
        <fullName evidence="9">Autotransporter assembly factor TamA</fullName>
    </alternativeName>
</protein>
<keyword evidence="6" id="KW-0732">Signal</keyword>
<evidence type="ECO:0000256" key="3">
    <source>
        <dbReference type="ARBA" id="ARBA00015419"/>
    </source>
</evidence>
<dbReference type="Proteomes" id="UP001589758">
    <property type="component" value="Unassembled WGS sequence"/>
</dbReference>
<dbReference type="PANTHER" id="PTHR12815">
    <property type="entry name" value="SORTING AND ASSEMBLY MACHINERY SAMM50 PROTEIN FAMILY MEMBER"/>
    <property type="match status" value="1"/>
</dbReference>
<dbReference type="Gene3D" id="3.10.20.310">
    <property type="entry name" value="membrane protein fhac"/>
    <property type="match status" value="3"/>
</dbReference>
<name>A0ABV6C829_9GAMM</name>
<organism evidence="13 14">
    <name type="scientific">Thorsellia kenyensis</name>
    <dbReference type="NCBI Taxonomy" id="1549888"/>
    <lineage>
        <taxon>Bacteria</taxon>
        <taxon>Pseudomonadati</taxon>
        <taxon>Pseudomonadota</taxon>
        <taxon>Gammaproteobacteria</taxon>
        <taxon>Enterobacterales</taxon>
        <taxon>Thorselliaceae</taxon>
        <taxon>Thorsellia</taxon>
    </lineage>
</organism>
<dbReference type="Pfam" id="PF01103">
    <property type="entry name" value="Omp85"/>
    <property type="match status" value="1"/>
</dbReference>
<dbReference type="Gene3D" id="2.40.160.50">
    <property type="entry name" value="membrane protein fhac: a member of the omp85/tpsb transporter family"/>
    <property type="match status" value="1"/>
</dbReference>
<comment type="similarity">
    <text evidence="2">Belongs to the TamA family.</text>
</comment>
<evidence type="ECO:0000256" key="8">
    <source>
        <dbReference type="ARBA" id="ARBA00023237"/>
    </source>
</evidence>
<comment type="subcellular location">
    <subcellularLocation>
        <location evidence="1">Cell outer membrane</location>
    </subcellularLocation>
</comment>
<keyword evidence="7" id="KW-0472">Membrane</keyword>
<proteinExistence type="inferred from homology"/>
<dbReference type="InterPro" id="IPR035243">
    <property type="entry name" value="TamA_POTRA_Dom_1"/>
</dbReference>
<evidence type="ECO:0000256" key="2">
    <source>
        <dbReference type="ARBA" id="ARBA00010248"/>
    </source>
</evidence>
<evidence type="ECO:0000259" key="11">
    <source>
        <dbReference type="Pfam" id="PF01103"/>
    </source>
</evidence>
<dbReference type="Pfam" id="PF17243">
    <property type="entry name" value="POTRA_TamA_1"/>
    <property type="match status" value="1"/>
</dbReference>
<accession>A0ABV6C829</accession>
<evidence type="ECO:0000259" key="12">
    <source>
        <dbReference type="Pfam" id="PF17243"/>
    </source>
</evidence>
<sequence length="616" mass="69561">MNLVLLLPKKNRCNENTIKRKNIFLRLGVLLSIIFLSGCQLFSNDEINNQVDPSSKKHQRTIRIQLTGLEGELQRNVRARLSRIQEAEISSDGRFQARLRNEIVLGLKALGYYSPEIQIEFEDKLAPARPILHANVSPGKPVLLVRLDINIKGEAKDDEAFQQLITRLSPELNKPINHSQFDAFTAGLTNLALNRGYFDAIFIQQKLGVSVERGEAIWFIEFDSGERYRYGNITYDGSQIDTLFLDNLTPFEPAVGYLADDIIEFNRRLNRTNWFNSSIMTPRLESLNNDKTVDIGGVLTPRTKNSVDVGLGFSTDVGIRGVFSWRRPWWNRYGHSSETNLNISTKEQIIDFNYRIPLVQNALDHYYIIQTGYKRQDLNDTRSDAVSINFARFWGRILGWQFSTNIRLSYDDFIQGATQNSTLLVMPGITLNRTRTVGSGMPEWGDTQRYSLDFSDKVLGSDADLAIMQGQYALIRTPAAGHRLLGRTNIGWIETNKFDVIPPSLRFFAGGDRSIRGYKFRGISPRDEAGKLAGASQLLTGSLEYQYNFTGNWWGATFVDAGNASNKVLEDDIKTGTGIGVRWSSPLGPVRFDIATPVNDRDTNNVQFYIGLGPEL</sequence>